<dbReference type="CDD" id="cd15831">
    <property type="entry name" value="BTAD"/>
    <property type="match status" value="1"/>
</dbReference>
<keyword evidence="3" id="KW-0805">Transcription regulation</keyword>
<accession>A0ABX3FZ47</accession>
<dbReference type="Gene3D" id="1.25.40.10">
    <property type="entry name" value="Tetratricopeptide repeat domain"/>
    <property type="match status" value="1"/>
</dbReference>
<dbReference type="InterPro" id="IPR001867">
    <property type="entry name" value="OmpR/PhoB-type_DNA-bd"/>
</dbReference>
<keyword evidence="2" id="KW-0902">Two-component regulatory system</keyword>
<sequence>MSFRLLGPLEIATGSGPLPLRGMNQRAVLAFLLLHANQVVATGDLMQVLWPNGDAPATARKVLQNTISALRGVLARGAVPAHVASLVSQAPGYMLRMAPGVLDLERFRVLADQGREALAAGQPESAARLLRTALGLWRGRAAQELAESGVEWPQLAVVDSSRTAAFEDYCDAELRNGRHHEVIGGLEAGAAAEPSRERSCHLLMLALYRAGHQAEALRAYERLHQQLSKDFGVQPGREVRDLHQAIINQDPALLPSDGPDLDFTSPSDPELDLLFALLALVQRQRRPHVVTLAGGPGGGQGWLLSELASTLRQDGQVTVWHVRTGPDGAALGDDLRAALRRATPYRPLVVVAENLHDVGGGVPECVGEVIRTAGRTPLLVVLTARAEPESLWPGWNAAVPWATTIMV</sequence>
<gene>
    <name evidence="8" type="ORF">AVW11_21275</name>
</gene>
<proteinExistence type="inferred from homology"/>
<evidence type="ECO:0000313" key="9">
    <source>
        <dbReference type="Proteomes" id="UP000187151"/>
    </source>
</evidence>
<dbReference type="RefSeq" id="WP_051700621.1">
    <property type="nucleotide sequence ID" value="NZ_JBHYUY010000021.1"/>
</dbReference>
<name>A0ABX3FZ47_9ACTN</name>
<dbReference type="SMART" id="SM01043">
    <property type="entry name" value="BTAD"/>
    <property type="match status" value="1"/>
</dbReference>
<dbReference type="PANTHER" id="PTHR35807:SF1">
    <property type="entry name" value="TRANSCRIPTIONAL REGULATOR REDD"/>
    <property type="match status" value="1"/>
</dbReference>
<keyword evidence="9" id="KW-1185">Reference proteome</keyword>
<evidence type="ECO:0000256" key="2">
    <source>
        <dbReference type="ARBA" id="ARBA00023012"/>
    </source>
</evidence>
<dbReference type="InterPro" id="IPR051677">
    <property type="entry name" value="AfsR-DnrI-RedD_regulator"/>
</dbReference>
<dbReference type="SMART" id="SM00862">
    <property type="entry name" value="Trans_reg_C"/>
    <property type="match status" value="1"/>
</dbReference>
<dbReference type="EMBL" id="MQUR01000051">
    <property type="protein sequence ID" value="OLZ63224.1"/>
    <property type="molecule type" value="Genomic_DNA"/>
</dbReference>
<comment type="caution">
    <text evidence="8">The sequence shown here is derived from an EMBL/GenBank/DDBJ whole genome shotgun (WGS) entry which is preliminary data.</text>
</comment>
<dbReference type="PROSITE" id="PS51755">
    <property type="entry name" value="OMPR_PHOB"/>
    <property type="match status" value="1"/>
</dbReference>
<dbReference type="Gene3D" id="1.10.10.10">
    <property type="entry name" value="Winged helix-like DNA-binding domain superfamily/Winged helix DNA-binding domain"/>
    <property type="match status" value="1"/>
</dbReference>
<evidence type="ECO:0000313" key="8">
    <source>
        <dbReference type="EMBL" id="OLZ63224.1"/>
    </source>
</evidence>
<evidence type="ECO:0000259" key="7">
    <source>
        <dbReference type="PROSITE" id="PS51755"/>
    </source>
</evidence>
<protein>
    <recommendedName>
        <fullName evidence="7">OmpR/PhoB-type domain-containing protein</fullName>
    </recommendedName>
</protein>
<evidence type="ECO:0000256" key="1">
    <source>
        <dbReference type="ARBA" id="ARBA00005820"/>
    </source>
</evidence>
<dbReference type="Proteomes" id="UP000187151">
    <property type="component" value="Unassembled WGS sequence"/>
</dbReference>
<dbReference type="InterPro" id="IPR011990">
    <property type="entry name" value="TPR-like_helical_dom_sf"/>
</dbReference>
<keyword evidence="5" id="KW-0804">Transcription</keyword>
<dbReference type="InterPro" id="IPR005158">
    <property type="entry name" value="BTAD"/>
</dbReference>
<dbReference type="SUPFAM" id="SSF46894">
    <property type="entry name" value="C-terminal effector domain of the bipartite response regulators"/>
    <property type="match status" value="1"/>
</dbReference>
<dbReference type="PANTHER" id="PTHR35807">
    <property type="entry name" value="TRANSCRIPTIONAL REGULATOR REDD-RELATED"/>
    <property type="match status" value="1"/>
</dbReference>
<dbReference type="InterPro" id="IPR036388">
    <property type="entry name" value="WH-like_DNA-bd_sf"/>
</dbReference>
<feature type="domain" description="OmpR/PhoB-type" evidence="7">
    <location>
        <begin position="1"/>
        <end position="97"/>
    </location>
</feature>
<evidence type="ECO:0000256" key="6">
    <source>
        <dbReference type="PROSITE-ProRule" id="PRU01091"/>
    </source>
</evidence>
<reference evidence="8 9" key="1">
    <citation type="submission" date="2016-01" db="EMBL/GenBank/DDBJ databases">
        <title>Streptomyces amritsarensis strain MTCC 11845 genome sequencing and assembly.</title>
        <authorList>
            <person name="Sharma D."/>
            <person name="Nair G.R."/>
            <person name="Kaur G."/>
            <person name="Manhas R.K."/>
            <person name="Mayilraj S."/>
        </authorList>
    </citation>
    <scope>NUCLEOTIDE SEQUENCE [LARGE SCALE GENOMIC DNA]</scope>
    <source>
        <strain evidence="8 9">MTCC 11845</strain>
    </source>
</reference>
<dbReference type="InterPro" id="IPR016032">
    <property type="entry name" value="Sig_transdc_resp-reg_C-effctor"/>
</dbReference>
<feature type="DNA-binding region" description="OmpR/PhoB-type" evidence="6">
    <location>
        <begin position="1"/>
        <end position="97"/>
    </location>
</feature>
<organism evidence="8 9">
    <name type="scientific">Streptomyces amritsarensis</name>
    <dbReference type="NCBI Taxonomy" id="681158"/>
    <lineage>
        <taxon>Bacteria</taxon>
        <taxon>Bacillati</taxon>
        <taxon>Actinomycetota</taxon>
        <taxon>Actinomycetes</taxon>
        <taxon>Kitasatosporales</taxon>
        <taxon>Streptomycetaceae</taxon>
        <taxon>Streptomyces</taxon>
    </lineage>
</organism>
<dbReference type="Pfam" id="PF03704">
    <property type="entry name" value="BTAD"/>
    <property type="match status" value="1"/>
</dbReference>
<dbReference type="SUPFAM" id="SSF48452">
    <property type="entry name" value="TPR-like"/>
    <property type="match status" value="1"/>
</dbReference>
<evidence type="ECO:0000256" key="5">
    <source>
        <dbReference type="ARBA" id="ARBA00023163"/>
    </source>
</evidence>
<comment type="similarity">
    <text evidence="1">Belongs to the AfsR/DnrI/RedD regulatory family.</text>
</comment>
<keyword evidence="4 6" id="KW-0238">DNA-binding</keyword>
<evidence type="ECO:0000256" key="4">
    <source>
        <dbReference type="ARBA" id="ARBA00023125"/>
    </source>
</evidence>
<evidence type="ECO:0000256" key="3">
    <source>
        <dbReference type="ARBA" id="ARBA00023015"/>
    </source>
</evidence>